<evidence type="ECO:0000313" key="2">
    <source>
        <dbReference type="Proteomes" id="UP000008808"/>
    </source>
</evidence>
<organism evidence="1 2">
    <name type="scientific">Erythrobacter litoralis (strain HTCC2594)</name>
    <dbReference type="NCBI Taxonomy" id="314225"/>
    <lineage>
        <taxon>Bacteria</taxon>
        <taxon>Pseudomonadati</taxon>
        <taxon>Pseudomonadota</taxon>
        <taxon>Alphaproteobacteria</taxon>
        <taxon>Sphingomonadales</taxon>
        <taxon>Erythrobacteraceae</taxon>
        <taxon>Erythrobacter/Porphyrobacter group</taxon>
        <taxon>Erythrobacter</taxon>
    </lineage>
</organism>
<protein>
    <submittedName>
        <fullName evidence="1">Uncharacterized protein</fullName>
    </submittedName>
</protein>
<dbReference type="HOGENOM" id="CLU_3373704_0_0_5"/>
<keyword evidence="2" id="KW-1185">Reference proteome</keyword>
<evidence type="ECO:0000313" key="1">
    <source>
        <dbReference type="EMBL" id="ABC64051.1"/>
    </source>
</evidence>
<gene>
    <name evidence="1" type="ordered locus">ELI_09795</name>
</gene>
<accession>Q2N8E0</accession>
<dbReference type="KEGG" id="eli:ELI_09795"/>
<name>Q2N8E0_ERYLH</name>
<dbReference type="AlphaFoldDB" id="Q2N8E0"/>
<reference evidence="2" key="1">
    <citation type="journal article" date="2009" name="J. Bacteriol.">
        <title>Complete genome sequence of Erythrobacter litoralis HTCC2594.</title>
        <authorList>
            <person name="Oh H.M."/>
            <person name="Giovannoni S.J."/>
            <person name="Ferriera S."/>
            <person name="Johnson J."/>
            <person name="Cho J.C."/>
        </authorList>
    </citation>
    <scope>NUCLEOTIDE SEQUENCE [LARGE SCALE GENOMIC DNA]</scope>
    <source>
        <strain evidence="2">HTCC2594</strain>
    </source>
</reference>
<dbReference type="Proteomes" id="UP000008808">
    <property type="component" value="Chromosome"/>
</dbReference>
<sequence>MGGVGALPRSAETCKAQMSEVYREKGEKFYLPED</sequence>
<dbReference type="EMBL" id="CP000157">
    <property type="protein sequence ID" value="ABC64051.1"/>
    <property type="molecule type" value="Genomic_DNA"/>
</dbReference>
<proteinExistence type="predicted"/>